<comment type="catalytic activity">
    <reaction evidence="15">
        <text>Couples ATP hydrolysis with the unwinding of duplex DNA by translocating in the 3'-5' direction.</text>
        <dbReference type="EC" id="5.6.2.4"/>
    </reaction>
</comment>
<feature type="domain" description="Helicase ATP-binding" evidence="19">
    <location>
        <begin position="15"/>
        <end position="183"/>
    </location>
</feature>
<dbReference type="InterPro" id="IPR010997">
    <property type="entry name" value="HRDC-like_sf"/>
</dbReference>
<evidence type="ECO:0000256" key="8">
    <source>
        <dbReference type="ARBA" id="ARBA00022806"/>
    </source>
</evidence>
<dbReference type="InterPro" id="IPR018982">
    <property type="entry name" value="RQC_domain"/>
</dbReference>
<organism evidence="21 22">
    <name type="scientific">Paractinoplanes durhamensis</name>
    <dbReference type="NCBI Taxonomy" id="113563"/>
    <lineage>
        <taxon>Bacteria</taxon>
        <taxon>Bacillati</taxon>
        <taxon>Actinomycetota</taxon>
        <taxon>Actinomycetes</taxon>
        <taxon>Micromonosporales</taxon>
        <taxon>Micromonosporaceae</taxon>
        <taxon>Paractinoplanes</taxon>
    </lineage>
</organism>
<feature type="domain" description="HRDC" evidence="18">
    <location>
        <begin position="525"/>
        <end position="605"/>
    </location>
</feature>
<dbReference type="EMBL" id="BOML01000013">
    <property type="protein sequence ID" value="GIE00096.1"/>
    <property type="molecule type" value="Genomic_DNA"/>
</dbReference>
<feature type="region of interest" description="Disordered" evidence="17">
    <location>
        <begin position="599"/>
        <end position="702"/>
    </location>
</feature>
<evidence type="ECO:0000256" key="1">
    <source>
        <dbReference type="ARBA" id="ARBA00001946"/>
    </source>
</evidence>
<comment type="similarity">
    <text evidence="3">Belongs to the helicase family. RecQ subfamily.</text>
</comment>
<keyword evidence="4" id="KW-0479">Metal-binding</keyword>
<evidence type="ECO:0000259" key="19">
    <source>
        <dbReference type="PROSITE" id="PS51192"/>
    </source>
</evidence>
<evidence type="ECO:0000259" key="20">
    <source>
        <dbReference type="PROSITE" id="PS51194"/>
    </source>
</evidence>
<name>A0ABQ3YRC7_9ACTN</name>
<dbReference type="InterPro" id="IPR002121">
    <property type="entry name" value="HRDC_dom"/>
</dbReference>
<evidence type="ECO:0000256" key="13">
    <source>
        <dbReference type="ARBA" id="ARBA00023204"/>
    </source>
</evidence>
<evidence type="ECO:0000256" key="10">
    <source>
        <dbReference type="ARBA" id="ARBA00022840"/>
    </source>
</evidence>
<comment type="caution">
    <text evidence="21">The sequence shown here is derived from an EMBL/GenBank/DDBJ whole genome shotgun (WGS) entry which is preliminary data.</text>
</comment>
<dbReference type="PROSITE" id="PS51194">
    <property type="entry name" value="HELICASE_CTER"/>
    <property type="match status" value="1"/>
</dbReference>
<feature type="compositionally biased region" description="Low complexity" evidence="17">
    <location>
        <begin position="510"/>
        <end position="527"/>
    </location>
</feature>
<evidence type="ECO:0000256" key="7">
    <source>
        <dbReference type="ARBA" id="ARBA00022801"/>
    </source>
</evidence>
<evidence type="ECO:0000256" key="4">
    <source>
        <dbReference type="ARBA" id="ARBA00022723"/>
    </source>
</evidence>
<dbReference type="InterPro" id="IPR011545">
    <property type="entry name" value="DEAD/DEAH_box_helicase_dom"/>
</dbReference>
<feature type="domain" description="Helicase C-terminal" evidence="20">
    <location>
        <begin position="204"/>
        <end position="355"/>
    </location>
</feature>
<evidence type="ECO:0000256" key="6">
    <source>
        <dbReference type="ARBA" id="ARBA00022763"/>
    </source>
</evidence>
<dbReference type="SUPFAM" id="SSF52540">
    <property type="entry name" value="P-loop containing nucleoside triphosphate hydrolases"/>
    <property type="match status" value="2"/>
</dbReference>
<dbReference type="SMART" id="SM00341">
    <property type="entry name" value="HRDC"/>
    <property type="match status" value="1"/>
</dbReference>
<comment type="cofactor">
    <cofactor evidence="1">
        <name>Mg(2+)</name>
        <dbReference type="ChEBI" id="CHEBI:18420"/>
    </cofactor>
</comment>
<keyword evidence="10" id="KW-0067">ATP-binding</keyword>
<accession>A0ABQ3YRC7</accession>
<keyword evidence="9" id="KW-0862">Zinc</keyword>
<dbReference type="Gene3D" id="1.10.10.10">
    <property type="entry name" value="Winged helix-like DNA-binding domain superfamily/Winged helix DNA-binding domain"/>
    <property type="match status" value="1"/>
</dbReference>
<dbReference type="SMART" id="SM00956">
    <property type="entry name" value="RQC"/>
    <property type="match status" value="1"/>
</dbReference>
<evidence type="ECO:0000313" key="21">
    <source>
        <dbReference type="EMBL" id="GIE00096.1"/>
    </source>
</evidence>
<evidence type="ECO:0000259" key="18">
    <source>
        <dbReference type="PROSITE" id="PS50967"/>
    </source>
</evidence>
<keyword evidence="14" id="KW-0413">Isomerase</keyword>
<feature type="compositionally biased region" description="Low complexity" evidence="17">
    <location>
        <begin position="599"/>
        <end position="620"/>
    </location>
</feature>
<keyword evidence="13" id="KW-0234">DNA repair</keyword>
<comment type="cofactor">
    <cofactor evidence="2">
        <name>Zn(2+)</name>
        <dbReference type="ChEBI" id="CHEBI:29105"/>
    </cofactor>
</comment>
<keyword evidence="7" id="KW-0378">Hydrolase</keyword>
<dbReference type="Gene3D" id="1.10.150.80">
    <property type="entry name" value="HRDC domain"/>
    <property type="match status" value="1"/>
</dbReference>
<dbReference type="NCBIfam" id="TIGR00614">
    <property type="entry name" value="recQ_fam"/>
    <property type="match status" value="1"/>
</dbReference>
<sequence length="702" mass="75024">MFGYPDFRGSQRDIIEHVIEGGDALVLMPTGGGKSLCYQIPALVRPGTGVVISPLIALMQDQVDALRTAGVRANFLNSTQDMEERRIVEAEFVNGELDLLYVAPEGLGVPNTQRLLDRGKISLFAIDEAHCVSQWGHDFRPDYLNLSMLHERWPDVPRIALTATATSATREEIATRLQLTGARHFTQSFDRPNIQYRIAPKNEPRRQLLDLLRAEHPGDAGIIYCLSRASVEKTAEFLSQNGIPALPYHAGLDSRVRAANQSRFLREEGLVMVATIAFGMGIDKPDVRFVAHLDLPKSVEGYYQETGRAGRDGAPSTAWLAYGLQDVVQQRKMIESSDGDAAHRRNAAKHLDAMLALCETVSCRRAQLLAYFGQRADTACGNCDTCLTPPESWDGTVAAQKLLSTVLRLQRERGQKFGAGQSIDILVGKQTEKVMQFRHDELKVFGIGTDLRDQEWRGVVRQLLAAGYLAVEGEYGTLVLTDTSSDVLRGEVKVMMRREAPQQKTRAPRARGGASSPAAAAPDFPAEAGPDFERLRAWRAATAKEQGVPAYVIFHDATLRAIAALKPTTLAQLGTISGVGQGKLTKFGQQVLDLFQGAGPAAPAAPSPGASGTGASSPGASGPGASGPGASGPGASDTGATRAGSSRPVAGGGAAAKPAASPAPATATLPPVQRGAAEPPPLIFTDEEPPDDEPPYDPYDEG</sequence>
<dbReference type="PROSITE" id="PS51192">
    <property type="entry name" value="HELICASE_ATP_BIND_1"/>
    <property type="match status" value="1"/>
</dbReference>
<evidence type="ECO:0000256" key="5">
    <source>
        <dbReference type="ARBA" id="ARBA00022741"/>
    </source>
</evidence>
<evidence type="ECO:0000256" key="3">
    <source>
        <dbReference type="ARBA" id="ARBA00005446"/>
    </source>
</evidence>
<dbReference type="PROSITE" id="PS50967">
    <property type="entry name" value="HRDC"/>
    <property type="match status" value="1"/>
</dbReference>
<keyword evidence="22" id="KW-1185">Reference proteome</keyword>
<keyword evidence="6" id="KW-0227">DNA damage</keyword>
<evidence type="ECO:0000313" key="22">
    <source>
        <dbReference type="Proteomes" id="UP000637628"/>
    </source>
</evidence>
<evidence type="ECO:0000256" key="17">
    <source>
        <dbReference type="SAM" id="MobiDB-lite"/>
    </source>
</evidence>
<dbReference type="InterPro" id="IPR001650">
    <property type="entry name" value="Helicase_C-like"/>
</dbReference>
<dbReference type="InterPro" id="IPR032284">
    <property type="entry name" value="RecQ_Zn-bd"/>
</dbReference>
<dbReference type="Proteomes" id="UP000637628">
    <property type="component" value="Unassembled WGS sequence"/>
</dbReference>
<feature type="region of interest" description="Disordered" evidence="17">
    <location>
        <begin position="496"/>
        <end position="527"/>
    </location>
</feature>
<dbReference type="Pfam" id="PF16124">
    <property type="entry name" value="RecQ_Zn_bind"/>
    <property type="match status" value="1"/>
</dbReference>
<gene>
    <name evidence="21" type="primary">recQ_1</name>
    <name evidence="21" type="ORF">Adu01nite_14460</name>
</gene>
<dbReference type="SMART" id="SM00490">
    <property type="entry name" value="HELICc"/>
    <property type="match status" value="1"/>
</dbReference>
<dbReference type="CDD" id="cd18794">
    <property type="entry name" value="SF2_C_RecQ"/>
    <property type="match status" value="1"/>
</dbReference>
<dbReference type="Pfam" id="PF00570">
    <property type="entry name" value="HRDC"/>
    <property type="match status" value="1"/>
</dbReference>
<dbReference type="InterPro" id="IPR006293">
    <property type="entry name" value="DNA_helicase_ATP-dep_RecQ_bac"/>
</dbReference>
<dbReference type="SUPFAM" id="SSF47819">
    <property type="entry name" value="HRDC-like"/>
    <property type="match status" value="1"/>
</dbReference>
<feature type="compositionally biased region" description="Gly residues" evidence="17">
    <location>
        <begin position="621"/>
        <end position="632"/>
    </location>
</feature>
<dbReference type="Pfam" id="PF09382">
    <property type="entry name" value="RQC"/>
    <property type="match status" value="1"/>
</dbReference>
<feature type="compositionally biased region" description="Acidic residues" evidence="17">
    <location>
        <begin position="685"/>
        <end position="702"/>
    </location>
</feature>
<evidence type="ECO:0000256" key="16">
    <source>
        <dbReference type="NCBIfam" id="TIGR01389"/>
    </source>
</evidence>
<dbReference type="SMART" id="SM00487">
    <property type="entry name" value="DEXDc"/>
    <property type="match status" value="1"/>
</dbReference>
<keyword evidence="11" id="KW-0238">DNA-binding</keyword>
<dbReference type="Pfam" id="PF00271">
    <property type="entry name" value="Helicase_C"/>
    <property type="match status" value="1"/>
</dbReference>
<reference evidence="21 22" key="1">
    <citation type="submission" date="2021-01" db="EMBL/GenBank/DDBJ databases">
        <title>Whole genome shotgun sequence of Actinoplanes durhamensis NBRC 14914.</title>
        <authorList>
            <person name="Komaki H."/>
            <person name="Tamura T."/>
        </authorList>
    </citation>
    <scope>NUCLEOTIDE SEQUENCE [LARGE SCALE GENOMIC DNA]</scope>
    <source>
        <strain evidence="21 22">NBRC 14914</strain>
    </source>
</reference>
<dbReference type="GO" id="GO:0004386">
    <property type="term" value="F:helicase activity"/>
    <property type="evidence" value="ECO:0007669"/>
    <property type="project" value="UniProtKB-KW"/>
</dbReference>
<dbReference type="Pfam" id="PF00270">
    <property type="entry name" value="DEAD"/>
    <property type="match status" value="1"/>
</dbReference>
<dbReference type="EC" id="5.6.2.4" evidence="16"/>
<dbReference type="InterPro" id="IPR004589">
    <property type="entry name" value="DNA_helicase_ATP-dep_RecQ"/>
</dbReference>
<evidence type="ECO:0000256" key="9">
    <source>
        <dbReference type="ARBA" id="ARBA00022833"/>
    </source>
</evidence>
<dbReference type="InterPro" id="IPR014001">
    <property type="entry name" value="Helicase_ATP-bd"/>
</dbReference>
<keyword evidence="8 21" id="KW-0347">Helicase</keyword>
<evidence type="ECO:0000256" key="2">
    <source>
        <dbReference type="ARBA" id="ARBA00001947"/>
    </source>
</evidence>
<dbReference type="InterPro" id="IPR027417">
    <property type="entry name" value="P-loop_NTPase"/>
</dbReference>
<dbReference type="PANTHER" id="PTHR13710:SF105">
    <property type="entry name" value="ATP-DEPENDENT DNA HELICASE Q1"/>
    <property type="match status" value="1"/>
</dbReference>
<keyword evidence="12" id="KW-0233">DNA recombination</keyword>
<evidence type="ECO:0000256" key="15">
    <source>
        <dbReference type="ARBA" id="ARBA00034617"/>
    </source>
</evidence>
<feature type="compositionally biased region" description="Low complexity" evidence="17">
    <location>
        <begin position="655"/>
        <end position="671"/>
    </location>
</feature>
<evidence type="ECO:0000256" key="12">
    <source>
        <dbReference type="ARBA" id="ARBA00023172"/>
    </source>
</evidence>
<dbReference type="NCBIfam" id="TIGR01389">
    <property type="entry name" value="recQ"/>
    <property type="match status" value="1"/>
</dbReference>
<proteinExistence type="inferred from homology"/>
<evidence type="ECO:0000256" key="14">
    <source>
        <dbReference type="ARBA" id="ARBA00023235"/>
    </source>
</evidence>
<dbReference type="CDD" id="cd17920">
    <property type="entry name" value="DEXHc_RecQ"/>
    <property type="match status" value="1"/>
</dbReference>
<dbReference type="Gene3D" id="3.40.50.300">
    <property type="entry name" value="P-loop containing nucleotide triphosphate hydrolases"/>
    <property type="match status" value="2"/>
</dbReference>
<keyword evidence="5" id="KW-0547">Nucleotide-binding</keyword>
<evidence type="ECO:0000256" key="11">
    <source>
        <dbReference type="ARBA" id="ARBA00023125"/>
    </source>
</evidence>
<dbReference type="InterPro" id="IPR036388">
    <property type="entry name" value="WH-like_DNA-bd_sf"/>
</dbReference>
<dbReference type="PANTHER" id="PTHR13710">
    <property type="entry name" value="DNA HELICASE RECQ FAMILY MEMBER"/>
    <property type="match status" value="1"/>
</dbReference>
<protein>
    <recommendedName>
        <fullName evidence="16">DNA helicase RecQ</fullName>
        <ecNumber evidence="16">5.6.2.4</ecNumber>
    </recommendedName>
</protein>
<dbReference type="InterPro" id="IPR044876">
    <property type="entry name" value="HRDC_dom_sf"/>
</dbReference>